<proteinExistence type="predicted"/>
<organism evidence="2">
    <name type="scientific">Timema genevievae</name>
    <name type="common">Walking stick</name>
    <dbReference type="NCBI Taxonomy" id="629358"/>
    <lineage>
        <taxon>Eukaryota</taxon>
        <taxon>Metazoa</taxon>
        <taxon>Ecdysozoa</taxon>
        <taxon>Arthropoda</taxon>
        <taxon>Hexapoda</taxon>
        <taxon>Insecta</taxon>
        <taxon>Pterygota</taxon>
        <taxon>Neoptera</taxon>
        <taxon>Polyneoptera</taxon>
        <taxon>Phasmatodea</taxon>
        <taxon>Timematodea</taxon>
        <taxon>Timematoidea</taxon>
        <taxon>Timematidae</taxon>
        <taxon>Timema</taxon>
    </lineage>
</organism>
<dbReference type="EMBL" id="OE850066">
    <property type="protein sequence ID" value="CAD7614447.1"/>
    <property type="molecule type" value="Genomic_DNA"/>
</dbReference>
<feature type="signal peptide" evidence="1">
    <location>
        <begin position="1"/>
        <end position="36"/>
    </location>
</feature>
<evidence type="ECO:0000256" key="1">
    <source>
        <dbReference type="SAM" id="SignalP"/>
    </source>
</evidence>
<sequence>MFHSLGCLVLSCSMSTWILKRILWALLLPCPSPAYSEMPTSRGRY</sequence>
<dbReference type="AlphaFoldDB" id="A0A7R9KBE8"/>
<evidence type="ECO:0000313" key="2">
    <source>
        <dbReference type="EMBL" id="CAD7614447.1"/>
    </source>
</evidence>
<name>A0A7R9KBE8_TIMGE</name>
<reference evidence="2" key="1">
    <citation type="submission" date="2020-11" db="EMBL/GenBank/DDBJ databases">
        <authorList>
            <person name="Tran Van P."/>
        </authorList>
    </citation>
    <scope>NUCLEOTIDE SEQUENCE</scope>
</reference>
<accession>A0A7R9KBE8</accession>
<feature type="chain" id="PRO_5030866640" evidence="1">
    <location>
        <begin position="37"/>
        <end position="45"/>
    </location>
</feature>
<gene>
    <name evidence="2" type="ORF">TGEB3V08_LOCUS11415</name>
</gene>
<keyword evidence="1" id="KW-0732">Signal</keyword>
<protein>
    <submittedName>
        <fullName evidence="2">Uncharacterized protein</fullName>
    </submittedName>
</protein>